<name>A0A1H2PRM7_9BURK</name>
<keyword evidence="1" id="KW-0472">Membrane</keyword>
<dbReference type="EMBL" id="FNLO01000008">
    <property type="protein sequence ID" value="SDV49502.1"/>
    <property type="molecule type" value="Genomic_DNA"/>
</dbReference>
<evidence type="ECO:0000256" key="1">
    <source>
        <dbReference type="SAM" id="Phobius"/>
    </source>
</evidence>
<dbReference type="AlphaFoldDB" id="A0A1H2PRM7"/>
<keyword evidence="1" id="KW-1133">Transmembrane helix</keyword>
<dbReference type="Pfam" id="PF04403">
    <property type="entry name" value="PqiA"/>
    <property type="match status" value="1"/>
</dbReference>
<protein>
    <submittedName>
        <fullName evidence="2">Paraquat-inducible protein A</fullName>
    </submittedName>
</protein>
<reference evidence="3" key="1">
    <citation type="submission" date="2016-09" db="EMBL/GenBank/DDBJ databases">
        <authorList>
            <person name="Varghese N."/>
            <person name="Submissions S."/>
        </authorList>
    </citation>
    <scope>NUCLEOTIDE SEQUENCE [LARGE SCALE GENOMIC DNA]</scope>
    <source>
        <strain evidence="3">JS23</strain>
    </source>
</reference>
<feature type="transmembrane region" description="Helical" evidence="1">
    <location>
        <begin position="140"/>
        <end position="158"/>
    </location>
</feature>
<evidence type="ECO:0000313" key="3">
    <source>
        <dbReference type="Proteomes" id="UP000243719"/>
    </source>
</evidence>
<dbReference type="OrthoDB" id="9807787at2"/>
<dbReference type="Proteomes" id="UP000243719">
    <property type="component" value="Unassembled WGS sequence"/>
</dbReference>
<feature type="transmembrane region" description="Helical" evidence="1">
    <location>
        <begin position="94"/>
        <end position="119"/>
    </location>
</feature>
<proteinExistence type="predicted"/>
<dbReference type="STRING" id="1770053.SAMN05216551_108139"/>
<sequence length="228" mass="25031">MQQHDLIACPECDTLHRRVALRGQSVARCRRCRAVLYQTTPRRLDRVLALTVTALILLIIANVFPIVELQLQGVTTKTTLVGGVMRLWEDGRSLLAVIVLCSALLFPATEIAALLYLLVPLSLGRRPGGFDGMVRAIQAVRPWGMIEVFMLGVVVTLVKLSSVARLIPEPAVFAFAALTLTFAMLTMFDPRSLWQYLDFGRASLPDGPAPHALRAADDGMARSLQTPQ</sequence>
<dbReference type="InterPro" id="IPR007498">
    <property type="entry name" value="PqiA-like"/>
</dbReference>
<keyword evidence="1" id="KW-0812">Transmembrane</keyword>
<evidence type="ECO:0000313" key="2">
    <source>
        <dbReference type="EMBL" id="SDV49502.1"/>
    </source>
</evidence>
<feature type="transmembrane region" description="Helical" evidence="1">
    <location>
        <begin position="170"/>
        <end position="188"/>
    </location>
</feature>
<accession>A0A1H2PRM7</accession>
<feature type="transmembrane region" description="Helical" evidence="1">
    <location>
        <begin position="47"/>
        <end position="67"/>
    </location>
</feature>
<keyword evidence="3" id="KW-1185">Reference proteome</keyword>
<dbReference type="RefSeq" id="WP_091909628.1">
    <property type="nucleotide sequence ID" value="NZ_FNLO01000008.1"/>
</dbReference>
<gene>
    <name evidence="2" type="ORF">SAMN05216551_108139</name>
</gene>
<organism evidence="2 3">
    <name type="scientific">Chitinasiproducens palmae</name>
    <dbReference type="NCBI Taxonomy" id="1770053"/>
    <lineage>
        <taxon>Bacteria</taxon>
        <taxon>Pseudomonadati</taxon>
        <taxon>Pseudomonadota</taxon>
        <taxon>Betaproteobacteria</taxon>
        <taxon>Burkholderiales</taxon>
        <taxon>Burkholderiaceae</taxon>
        <taxon>Chitinasiproducens</taxon>
    </lineage>
</organism>